<evidence type="ECO:0000256" key="1">
    <source>
        <dbReference type="SAM" id="SignalP"/>
    </source>
</evidence>
<evidence type="ECO:0000313" key="3">
    <source>
        <dbReference type="Proteomes" id="UP000187455"/>
    </source>
</evidence>
<reference evidence="2 3" key="1">
    <citation type="journal article" date="2016" name="Mol. Biol. Evol.">
        <title>Genome-Wide Survey of Gut Fungi (Harpellales) Reveals the First Horizontally Transferred Ubiquitin Gene from a Mosquito Host.</title>
        <authorList>
            <person name="Wang Y."/>
            <person name="White M.M."/>
            <person name="Kvist S."/>
            <person name="Moncalvo J.M."/>
        </authorList>
    </citation>
    <scope>NUCLEOTIDE SEQUENCE [LARGE SCALE GENOMIC DNA]</scope>
    <source>
        <strain evidence="2 3">ALG-7-W6</strain>
    </source>
</reference>
<evidence type="ECO:0000313" key="2">
    <source>
        <dbReference type="EMBL" id="OLY83042.1"/>
    </source>
</evidence>
<dbReference type="EMBL" id="LSSL01001104">
    <property type="protein sequence ID" value="OLY83042.1"/>
    <property type="molecule type" value="Genomic_DNA"/>
</dbReference>
<keyword evidence="3" id="KW-1185">Reference proteome</keyword>
<proteinExistence type="predicted"/>
<gene>
    <name evidence="2" type="ORF">AYI68_g2830</name>
</gene>
<sequence>MNSMSYFLILFIYISISNYVSGLRWSCDNAETIDDMRIKSGSFNSIDPQGFELNNVNTFFVNKPLSLKSWYYKARVYDLVSARDMANEEHKYTFAIYDKLVDLYDNSILIFLQNFDSDPSSKINDTIKSLAFTPISQNIEEFEDIIKKIKLQSNLMESNGKNEIYKEIDDKLKVISYIRFWINHINAKMTFLLSPDIDKKGNLLAKLKSLKVQSSNMKKVKNRLPEDEERKIILDEAYPEE</sequence>
<accession>A0A1R0H1N6</accession>
<name>A0A1R0H1N6_9FUNG</name>
<comment type="caution">
    <text evidence="2">The sequence shown here is derived from an EMBL/GenBank/DDBJ whole genome shotgun (WGS) entry which is preliminary data.</text>
</comment>
<organism evidence="2 3">
    <name type="scientific">Smittium mucronatum</name>
    <dbReference type="NCBI Taxonomy" id="133383"/>
    <lineage>
        <taxon>Eukaryota</taxon>
        <taxon>Fungi</taxon>
        <taxon>Fungi incertae sedis</taxon>
        <taxon>Zoopagomycota</taxon>
        <taxon>Kickxellomycotina</taxon>
        <taxon>Harpellomycetes</taxon>
        <taxon>Harpellales</taxon>
        <taxon>Legeriomycetaceae</taxon>
        <taxon>Smittium</taxon>
    </lineage>
</organism>
<feature type="signal peptide" evidence="1">
    <location>
        <begin position="1"/>
        <end position="22"/>
    </location>
</feature>
<keyword evidence="1" id="KW-0732">Signal</keyword>
<dbReference type="Proteomes" id="UP000187455">
    <property type="component" value="Unassembled WGS sequence"/>
</dbReference>
<feature type="chain" id="PRO_5012638696" evidence="1">
    <location>
        <begin position="23"/>
        <end position="241"/>
    </location>
</feature>
<protein>
    <submittedName>
        <fullName evidence="2">Uncharacterized protein</fullName>
    </submittedName>
</protein>
<dbReference type="AlphaFoldDB" id="A0A1R0H1N6"/>